<gene>
    <name evidence="1" type="ORF">JOF59_002500</name>
</gene>
<comment type="caution">
    <text evidence="1">The sequence shown here is derived from an EMBL/GenBank/DDBJ whole genome shotgun (WGS) entry which is preliminary data.</text>
</comment>
<accession>A0ABS4V871</accession>
<protein>
    <submittedName>
        <fullName evidence="1">Uncharacterized protein</fullName>
    </submittedName>
</protein>
<name>A0ABS4V871_9ACTN</name>
<dbReference type="Proteomes" id="UP001519311">
    <property type="component" value="Unassembled WGS sequence"/>
</dbReference>
<proteinExistence type="predicted"/>
<dbReference type="RefSeq" id="WP_209470067.1">
    <property type="nucleotide sequence ID" value="NZ_JAGINS010000001.1"/>
</dbReference>
<evidence type="ECO:0000313" key="1">
    <source>
        <dbReference type="EMBL" id="MBP2360100.1"/>
    </source>
</evidence>
<dbReference type="EMBL" id="JAGINS010000001">
    <property type="protein sequence ID" value="MBP2360100.1"/>
    <property type="molecule type" value="Genomic_DNA"/>
</dbReference>
<sequence length="64" mass="7128">MTDGTLLGVQRSKRFLDTLTTVARTDLGYLLEARDALALVHRGRRTHHIQDPTVTLNWADGVLA</sequence>
<evidence type="ECO:0000313" key="2">
    <source>
        <dbReference type="Proteomes" id="UP001519311"/>
    </source>
</evidence>
<reference evidence="1 2" key="1">
    <citation type="submission" date="2021-03" db="EMBL/GenBank/DDBJ databases">
        <title>Sequencing the genomes of 1000 actinobacteria strains.</title>
        <authorList>
            <person name="Klenk H.-P."/>
        </authorList>
    </citation>
    <scope>NUCLEOTIDE SEQUENCE [LARGE SCALE GENOMIC DNA]</scope>
    <source>
        <strain evidence="1 2">DSM 40843</strain>
    </source>
</reference>
<keyword evidence="2" id="KW-1185">Reference proteome</keyword>
<organism evidence="1 2">
    <name type="scientific">Streptomyces clavifer</name>
    <dbReference type="NCBI Taxonomy" id="68188"/>
    <lineage>
        <taxon>Bacteria</taxon>
        <taxon>Bacillati</taxon>
        <taxon>Actinomycetota</taxon>
        <taxon>Actinomycetes</taxon>
        <taxon>Kitasatosporales</taxon>
        <taxon>Streptomycetaceae</taxon>
        <taxon>Streptomyces</taxon>
    </lineage>
</organism>